<proteinExistence type="predicted"/>
<feature type="domain" description="C2H2-type" evidence="6">
    <location>
        <begin position="12"/>
        <end position="34"/>
    </location>
</feature>
<evidence type="ECO:0000259" key="6">
    <source>
        <dbReference type="PROSITE" id="PS50157"/>
    </source>
</evidence>
<keyword evidence="3 5" id="KW-0863">Zinc-finger</keyword>
<dbReference type="SMART" id="SM00355">
    <property type="entry name" value="ZnF_C2H2"/>
    <property type="match status" value="2"/>
</dbReference>
<dbReference type="GO" id="GO:0008270">
    <property type="term" value="F:zinc ion binding"/>
    <property type="evidence" value="ECO:0007669"/>
    <property type="project" value="UniProtKB-KW"/>
</dbReference>
<dbReference type="OrthoDB" id="6375188at2759"/>
<comment type="caution">
    <text evidence="7">The sequence shown here is derived from an EMBL/GenBank/DDBJ whole genome shotgun (WGS) entry which is preliminary data.</text>
</comment>
<keyword evidence="2" id="KW-0677">Repeat</keyword>
<gene>
    <name evidence="7" type="primary">Zbtb5_1</name>
    <name evidence="7" type="ORF">Anas_13853</name>
</gene>
<evidence type="ECO:0000256" key="5">
    <source>
        <dbReference type="PROSITE-ProRule" id="PRU00042"/>
    </source>
</evidence>
<dbReference type="AlphaFoldDB" id="A0A5N5TD95"/>
<evidence type="ECO:0000313" key="7">
    <source>
        <dbReference type="EMBL" id="KAB7504643.1"/>
    </source>
</evidence>
<evidence type="ECO:0000256" key="2">
    <source>
        <dbReference type="ARBA" id="ARBA00022737"/>
    </source>
</evidence>
<dbReference type="GO" id="GO:0000981">
    <property type="term" value="F:DNA-binding transcription factor activity, RNA polymerase II-specific"/>
    <property type="evidence" value="ECO:0007669"/>
    <property type="project" value="TreeGrafter"/>
</dbReference>
<organism evidence="7 8">
    <name type="scientific">Armadillidium nasatum</name>
    <dbReference type="NCBI Taxonomy" id="96803"/>
    <lineage>
        <taxon>Eukaryota</taxon>
        <taxon>Metazoa</taxon>
        <taxon>Ecdysozoa</taxon>
        <taxon>Arthropoda</taxon>
        <taxon>Crustacea</taxon>
        <taxon>Multicrustacea</taxon>
        <taxon>Malacostraca</taxon>
        <taxon>Eumalacostraca</taxon>
        <taxon>Peracarida</taxon>
        <taxon>Isopoda</taxon>
        <taxon>Oniscidea</taxon>
        <taxon>Crinocheta</taxon>
        <taxon>Armadillidiidae</taxon>
        <taxon>Armadillidium</taxon>
    </lineage>
</organism>
<dbReference type="GO" id="GO:0000978">
    <property type="term" value="F:RNA polymerase II cis-regulatory region sequence-specific DNA binding"/>
    <property type="evidence" value="ECO:0007669"/>
    <property type="project" value="TreeGrafter"/>
</dbReference>
<keyword evidence="1" id="KW-0479">Metal-binding</keyword>
<keyword evidence="8" id="KW-1185">Reference proteome</keyword>
<feature type="domain" description="C2H2-type" evidence="6">
    <location>
        <begin position="35"/>
        <end position="62"/>
    </location>
</feature>
<dbReference type="PANTHER" id="PTHR23235">
    <property type="entry name" value="KRUEPPEL-LIKE TRANSCRIPTION FACTOR"/>
    <property type="match status" value="1"/>
</dbReference>
<dbReference type="Pfam" id="PF13465">
    <property type="entry name" value="zf-H2C2_2"/>
    <property type="match status" value="1"/>
</dbReference>
<dbReference type="InterPro" id="IPR036236">
    <property type="entry name" value="Znf_C2H2_sf"/>
</dbReference>
<evidence type="ECO:0000256" key="4">
    <source>
        <dbReference type="ARBA" id="ARBA00022833"/>
    </source>
</evidence>
<dbReference type="PROSITE" id="PS50157">
    <property type="entry name" value="ZINC_FINGER_C2H2_2"/>
    <property type="match status" value="2"/>
</dbReference>
<protein>
    <submittedName>
        <fullName evidence="7">Zinc finger and BTB domain-containing protein 5</fullName>
    </submittedName>
</protein>
<dbReference type="EMBL" id="SEYY01002685">
    <property type="protein sequence ID" value="KAB7504643.1"/>
    <property type="molecule type" value="Genomic_DNA"/>
</dbReference>
<keyword evidence="4" id="KW-0862">Zinc</keyword>
<dbReference type="SUPFAM" id="SSF57667">
    <property type="entry name" value="beta-beta-alpha zinc fingers"/>
    <property type="match status" value="1"/>
</dbReference>
<evidence type="ECO:0000313" key="8">
    <source>
        <dbReference type="Proteomes" id="UP000326759"/>
    </source>
</evidence>
<accession>A0A5N5TD95</accession>
<dbReference type="Proteomes" id="UP000326759">
    <property type="component" value="Unassembled WGS sequence"/>
</dbReference>
<evidence type="ECO:0000256" key="1">
    <source>
        <dbReference type="ARBA" id="ARBA00022723"/>
    </source>
</evidence>
<dbReference type="PANTHER" id="PTHR23235:SF120">
    <property type="entry name" value="KRUPPEL-LIKE FACTOR 15"/>
    <property type="match status" value="1"/>
</dbReference>
<reference evidence="7 8" key="1">
    <citation type="journal article" date="2019" name="PLoS Biol.">
        <title>Sex chromosomes control vertical transmission of feminizing Wolbachia symbionts in an isopod.</title>
        <authorList>
            <person name="Becking T."/>
            <person name="Chebbi M.A."/>
            <person name="Giraud I."/>
            <person name="Moumen B."/>
            <person name="Laverre T."/>
            <person name="Caubet Y."/>
            <person name="Peccoud J."/>
            <person name="Gilbert C."/>
            <person name="Cordaux R."/>
        </authorList>
    </citation>
    <scope>NUCLEOTIDE SEQUENCE [LARGE SCALE GENOMIC DNA]</scope>
    <source>
        <strain evidence="7">ANa2</strain>
        <tissue evidence="7">Whole body excluding digestive tract and cuticle</tissue>
    </source>
</reference>
<dbReference type="FunFam" id="3.30.160.60:FF:000557">
    <property type="entry name" value="zinc finger and SCAN domain-containing protein 29"/>
    <property type="match status" value="1"/>
</dbReference>
<sequence>MWLLRIQKEKPFQCPVCSKTYLNIHMRIHTGEKPYQCDKCNRRFSQKIILEKHQMRKKRCGN</sequence>
<evidence type="ECO:0000256" key="3">
    <source>
        <dbReference type="ARBA" id="ARBA00022771"/>
    </source>
</evidence>
<dbReference type="InterPro" id="IPR013087">
    <property type="entry name" value="Znf_C2H2_type"/>
</dbReference>
<dbReference type="Gene3D" id="3.30.160.60">
    <property type="entry name" value="Classic Zinc Finger"/>
    <property type="match status" value="2"/>
</dbReference>
<name>A0A5N5TD95_9CRUS</name>